<keyword evidence="3" id="KW-1185">Reference proteome</keyword>
<comment type="caution">
    <text evidence="2">The sequence shown here is derived from an EMBL/GenBank/DDBJ whole genome shotgun (WGS) entry which is preliminary data.</text>
</comment>
<evidence type="ECO:0000256" key="1">
    <source>
        <dbReference type="SAM" id="MobiDB-lite"/>
    </source>
</evidence>
<dbReference type="Gene3D" id="3.40.50.300">
    <property type="entry name" value="P-loop containing nucleotide triphosphate hydrolases"/>
    <property type="match status" value="1"/>
</dbReference>
<dbReference type="GO" id="GO:0007165">
    <property type="term" value="P:signal transduction"/>
    <property type="evidence" value="ECO:0007669"/>
    <property type="project" value="InterPro"/>
</dbReference>
<evidence type="ECO:0000313" key="3">
    <source>
        <dbReference type="Proteomes" id="UP000565441"/>
    </source>
</evidence>
<dbReference type="InterPro" id="IPR011025">
    <property type="entry name" value="GproteinA_insert"/>
</dbReference>
<feature type="compositionally biased region" description="Basic residues" evidence="1">
    <location>
        <begin position="233"/>
        <end position="243"/>
    </location>
</feature>
<organism evidence="2 3">
    <name type="scientific">Tricholomella constricta</name>
    <dbReference type="NCBI Taxonomy" id="117010"/>
    <lineage>
        <taxon>Eukaryota</taxon>
        <taxon>Fungi</taxon>
        <taxon>Dikarya</taxon>
        <taxon>Basidiomycota</taxon>
        <taxon>Agaricomycotina</taxon>
        <taxon>Agaricomycetes</taxon>
        <taxon>Agaricomycetidae</taxon>
        <taxon>Agaricales</taxon>
        <taxon>Tricholomatineae</taxon>
        <taxon>Lyophyllaceae</taxon>
        <taxon>Tricholomella</taxon>
    </lineage>
</organism>
<dbReference type="SUPFAM" id="SSF47895">
    <property type="entry name" value="Transducin (alpha subunit), insertion domain"/>
    <property type="match status" value="1"/>
</dbReference>
<dbReference type="AlphaFoldDB" id="A0A8H5H8M0"/>
<evidence type="ECO:0000313" key="2">
    <source>
        <dbReference type="EMBL" id="KAF5378450.1"/>
    </source>
</evidence>
<feature type="region of interest" description="Disordered" evidence="1">
    <location>
        <begin position="1"/>
        <end position="23"/>
    </location>
</feature>
<proteinExistence type="predicted"/>
<protein>
    <submittedName>
        <fullName evidence="2">Uncharacterized protein</fullName>
    </submittedName>
</protein>
<dbReference type="OrthoDB" id="5817230at2759"/>
<dbReference type="InterPro" id="IPR027417">
    <property type="entry name" value="P-loop_NTPase"/>
</dbReference>
<reference evidence="2 3" key="1">
    <citation type="journal article" date="2020" name="ISME J.">
        <title>Uncovering the hidden diversity of litter-decomposition mechanisms in mushroom-forming fungi.</title>
        <authorList>
            <person name="Floudas D."/>
            <person name="Bentzer J."/>
            <person name="Ahren D."/>
            <person name="Johansson T."/>
            <person name="Persson P."/>
            <person name="Tunlid A."/>
        </authorList>
    </citation>
    <scope>NUCLEOTIDE SEQUENCE [LARGE SCALE GENOMIC DNA]</scope>
    <source>
        <strain evidence="2 3">CBS 661.87</strain>
    </source>
</reference>
<sequence>MNFTHLFADDRPKEMRRREKGREEGLITPRVPITETSLLSLSALPQSSSRRHPRRCACGYSSNNYRGSIAPDPSQRCGGRRPAGSEACDIHAPSTWKCTLHEGFSAWSAPVRLRGLVVVVAFYVLATLVAPAAPSHTIGGCVSTAERVAKAKSDSIDKQTEEDSKKYKREYKVLLLGAYRDHSYHPFPPFLPLPSFLSFLCVPSTSPTDPINLTQALANHHRKTNEDNTPRRLLQRRARRKPARPVQARPGLCPRRPPLHAHDRPRVLAEKILDYKLDSSVPGNPYKFSPQIADAVHQVWKDGVVWKVMEERSSEFYLMDSAGYFFSEVLRIGTPGVPPKQDGRGTLSYNPHIYTKYKPKPKPTPIPATATLLVNDTYGNALSTGSSNAECTNVLGHIMIPHIPLLRIDAT</sequence>
<dbReference type="Proteomes" id="UP000565441">
    <property type="component" value="Unassembled WGS sequence"/>
</dbReference>
<feature type="compositionally biased region" description="Basic and acidic residues" evidence="1">
    <location>
        <begin position="7"/>
        <end position="23"/>
    </location>
</feature>
<accession>A0A8H5H8M0</accession>
<feature type="region of interest" description="Disordered" evidence="1">
    <location>
        <begin position="220"/>
        <end position="261"/>
    </location>
</feature>
<gene>
    <name evidence="2" type="ORF">D9615_007042</name>
</gene>
<dbReference type="EMBL" id="JAACJP010000019">
    <property type="protein sequence ID" value="KAF5378450.1"/>
    <property type="molecule type" value="Genomic_DNA"/>
</dbReference>
<name>A0A8H5H8M0_9AGAR</name>
<dbReference type="Gene3D" id="1.10.400.10">
    <property type="entry name" value="GI Alpha 1, domain 2-like"/>
    <property type="match status" value="1"/>
</dbReference>